<dbReference type="AlphaFoldDB" id="S5DVP2"/>
<dbReference type="EMBL" id="KC811120">
    <property type="protein sequence ID" value="AGQ19042.1"/>
    <property type="molecule type" value="Genomic_DNA"/>
</dbReference>
<dbReference type="SMART" id="SM00563">
    <property type="entry name" value="PlsC"/>
    <property type="match status" value="1"/>
</dbReference>
<organism evidence="2">
    <name type="scientific">Candidatus Actinomarina minuta</name>
    <dbReference type="NCBI Taxonomy" id="1389454"/>
    <lineage>
        <taxon>Bacteria</taxon>
        <taxon>Bacillati</taxon>
        <taxon>Actinomycetota</taxon>
        <taxon>Actinomycetes</taxon>
        <taxon>Candidatus Actinomarinidae</taxon>
        <taxon>Candidatus Actinomarinales</taxon>
        <taxon>Candidatus Actinomarineae</taxon>
        <taxon>Candidatus Actinomarinaceae</taxon>
        <taxon>Candidatus Actinomarina</taxon>
    </lineage>
</organism>
<sequence length="221" mass="25450">MQTRILPDIKISHLTPVKKRFFLKYLARFLLLFESVKPVGSFLDNKRVVLVAAPHQSGKDEYLMALIILALDVDVCYLSAKWTMRKLPNPFSKSKDIDDQGINWPLGWLQEKAFRSFGAIPVDRKGNSGQYSAVIEELRDRDSFLLIITPEGRFDATRFRTSFLYLAKELDAEVMPVQIDYENKKLNILSSFNIDGDTEDVIQRLRLQFDGVRGKNSRFKA</sequence>
<dbReference type="GO" id="GO:0016746">
    <property type="term" value="F:acyltransferase activity"/>
    <property type="evidence" value="ECO:0007669"/>
    <property type="project" value="UniProtKB-KW"/>
</dbReference>
<dbReference type="InterPro" id="IPR002123">
    <property type="entry name" value="Plipid/glycerol_acylTrfase"/>
</dbReference>
<feature type="domain" description="Phospholipid/glycerol acyltransferase" evidence="1">
    <location>
        <begin position="49"/>
        <end position="182"/>
    </location>
</feature>
<name>S5DVP2_9ACTN</name>
<accession>S5DVP2</accession>
<proteinExistence type="predicted"/>
<keyword evidence="2" id="KW-0808">Transferase</keyword>
<keyword evidence="2" id="KW-0012">Acyltransferase</keyword>
<dbReference type="SUPFAM" id="SSF69593">
    <property type="entry name" value="Glycerol-3-phosphate (1)-acyltransferase"/>
    <property type="match status" value="1"/>
</dbReference>
<reference evidence="2" key="1">
    <citation type="journal article" date="2013" name="Sci. Rep.">
        <title>Metagenomics uncovers a new group of low GC and ultra-small marine Actinobacteria.</title>
        <authorList>
            <person name="Ghai R."/>
            <person name="Mizuno C.M."/>
            <person name="Picazo A."/>
            <person name="Camacho A."/>
            <person name="Rodriguez-Valera F."/>
        </authorList>
    </citation>
    <scope>NUCLEOTIDE SEQUENCE</scope>
</reference>
<protein>
    <submittedName>
        <fullName evidence="2">1-acyl-sn-glycerol-3-phosphate acyltransferase</fullName>
    </submittedName>
</protein>
<evidence type="ECO:0000259" key="1">
    <source>
        <dbReference type="SMART" id="SM00563"/>
    </source>
</evidence>
<evidence type="ECO:0000313" key="2">
    <source>
        <dbReference type="EMBL" id="AGQ19042.1"/>
    </source>
</evidence>